<proteinExistence type="inferred from homology"/>
<keyword evidence="4 6" id="KW-1133">Transmembrane helix</keyword>
<dbReference type="Pfam" id="PF09680">
    <property type="entry name" value="YjcZ_2"/>
    <property type="match status" value="1"/>
</dbReference>
<reference evidence="7 8" key="1">
    <citation type="submission" date="2017-04" db="EMBL/GenBank/DDBJ databases">
        <title>Bacillus krulwichiae AM31D Genome sequencing and assembly.</title>
        <authorList>
            <person name="Krulwich T.A."/>
            <person name="Anastor L."/>
            <person name="Ehrlich R."/>
            <person name="Ehrlich G.D."/>
            <person name="Janto B."/>
        </authorList>
    </citation>
    <scope>NUCLEOTIDE SEQUENCE [LARGE SCALE GENOMIC DNA]</scope>
    <source>
        <strain evidence="7 8">AM31D</strain>
    </source>
</reference>
<dbReference type="GO" id="GO:0016020">
    <property type="term" value="C:membrane"/>
    <property type="evidence" value="ECO:0007669"/>
    <property type="project" value="UniProtKB-SubCell"/>
</dbReference>
<evidence type="ECO:0000256" key="4">
    <source>
        <dbReference type="ARBA" id="ARBA00022989"/>
    </source>
</evidence>
<dbReference type="AlphaFoldDB" id="A0A1X9M9E9"/>
<name>A0A1X9M9E9_9BACI</name>
<evidence type="ECO:0000256" key="1">
    <source>
        <dbReference type="ARBA" id="ARBA00004167"/>
    </source>
</evidence>
<comment type="similarity">
    <text evidence="2">Belongs to the SscA family.</text>
</comment>
<evidence type="ECO:0000256" key="6">
    <source>
        <dbReference type="SAM" id="Phobius"/>
    </source>
</evidence>
<gene>
    <name evidence="7" type="ORF">BkAM31D_09310</name>
</gene>
<evidence type="ECO:0000256" key="3">
    <source>
        <dbReference type="ARBA" id="ARBA00022692"/>
    </source>
</evidence>
<keyword evidence="8" id="KW-1185">Reference proteome</keyword>
<evidence type="ECO:0008006" key="9">
    <source>
        <dbReference type="Google" id="ProtNLM"/>
    </source>
</evidence>
<sequence>MGRRASFQGVGEYDVEIINQPPKGSVNMYPNANAPFMGANVNAPFSMDANVNAPFTMGAEENVPFTMGETAPFTMGEAAPYCYAGPVMGYGPKRGYDGFILIVVLFILLIIVGAGSFYKC</sequence>
<keyword evidence="3 6" id="KW-0812">Transmembrane</keyword>
<evidence type="ECO:0000313" key="8">
    <source>
        <dbReference type="Proteomes" id="UP000193006"/>
    </source>
</evidence>
<organism evidence="7 8">
    <name type="scientific">Halalkalibacter krulwichiae</name>
    <dbReference type="NCBI Taxonomy" id="199441"/>
    <lineage>
        <taxon>Bacteria</taxon>
        <taxon>Bacillati</taxon>
        <taxon>Bacillota</taxon>
        <taxon>Bacilli</taxon>
        <taxon>Bacillales</taxon>
        <taxon>Bacillaceae</taxon>
        <taxon>Halalkalibacter</taxon>
    </lineage>
</organism>
<accession>A0A1X9M9E9</accession>
<dbReference type="Proteomes" id="UP000193006">
    <property type="component" value="Chromosome"/>
</dbReference>
<dbReference type="EMBL" id="CP020814">
    <property type="protein sequence ID" value="ARK30035.1"/>
    <property type="molecule type" value="Genomic_DNA"/>
</dbReference>
<evidence type="ECO:0000256" key="5">
    <source>
        <dbReference type="ARBA" id="ARBA00023136"/>
    </source>
</evidence>
<dbReference type="KEGG" id="bkw:BkAM31D_09310"/>
<comment type="subcellular location">
    <subcellularLocation>
        <location evidence="1">Membrane</location>
        <topology evidence="1">Single-pass membrane protein</topology>
    </subcellularLocation>
</comment>
<feature type="transmembrane region" description="Helical" evidence="6">
    <location>
        <begin position="98"/>
        <end position="118"/>
    </location>
</feature>
<dbReference type="NCBIfam" id="TIGR01732">
    <property type="entry name" value="tiny_TM_bacill"/>
    <property type="match status" value="1"/>
</dbReference>
<evidence type="ECO:0000313" key="7">
    <source>
        <dbReference type="EMBL" id="ARK30035.1"/>
    </source>
</evidence>
<dbReference type="InterPro" id="IPR010070">
    <property type="entry name" value="YjcZ-like"/>
</dbReference>
<evidence type="ECO:0000256" key="2">
    <source>
        <dbReference type="ARBA" id="ARBA00010221"/>
    </source>
</evidence>
<keyword evidence="5 6" id="KW-0472">Membrane</keyword>
<protein>
    <recommendedName>
        <fullName evidence="9">Sporulation protein YjcZ</fullName>
    </recommendedName>
</protein>